<dbReference type="PANTHER" id="PTHR16155">
    <property type="entry name" value="DED DOMAIN-CONTAINING PROTEIN"/>
    <property type="match status" value="1"/>
</dbReference>
<evidence type="ECO:0000313" key="4">
    <source>
        <dbReference type="Proteomes" id="UP000018468"/>
    </source>
</evidence>
<dbReference type="OMA" id="HEFKLFT"/>
<feature type="domain" description="SAM" evidence="2">
    <location>
        <begin position="8"/>
        <end position="54"/>
    </location>
</feature>
<evidence type="ECO:0000256" key="1">
    <source>
        <dbReference type="SAM" id="MobiDB-lite"/>
    </source>
</evidence>
<dbReference type="GeneTree" id="ENSGT00390000013973"/>
<dbReference type="EMBL" id="AHAT01031373">
    <property type="status" value="NOT_ANNOTATED_CDS"/>
    <property type="molecule type" value="Genomic_DNA"/>
</dbReference>
<accession>W5NEQ7</accession>
<reference evidence="3" key="2">
    <citation type="submission" date="2025-08" db="UniProtKB">
        <authorList>
            <consortium name="Ensembl"/>
        </authorList>
    </citation>
    <scope>IDENTIFICATION</scope>
</reference>
<reference evidence="4" key="1">
    <citation type="submission" date="2011-12" db="EMBL/GenBank/DDBJ databases">
        <title>The Draft Genome of Lepisosteus oculatus.</title>
        <authorList>
            <consortium name="The Broad Institute Genome Assembly &amp; Analysis Group"/>
            <consortium name="Computational R&amp;D Group"/>
            <consortium name="and Sequencing Platform"/>
            <person name="Di Palma F."/>
            <person name="Alfoldi J."/>
            <person name="Johnson J."/>
            <person name="Berlin A."/>
            <person name="Gnerre S."/>
            <person name="Jaffe D."/>
            <person name="MacCallum I."/>
            <person name="Young S."/>
            <person name="Walker B.J."/>
            <person name="Lander E.S."/>
            <person name="Lindblad-Toh K."/>
        </authorList>
    </citation>
    <scope>NUCLEOTIDE SEQUENCE [LARGE SCALE GENOMIC DNA]</scope>
</reference>
<dbReference type="STRING" id="7918.ENSLOCP00000019116"/>
<proteinExistence type="predicted"/>
<organism evidence="3 4">
    <name type="scientific">Lepisosteus oculatus</name>
    <name type="common">Spotted gar</name>
    <dbReference type="NCBI Taxonomy" id="7918"/>
    <lineage>
        <taxon>Eukaryota</taxon>
        <taxon>Metazoa</taxon>
        <taxon>Chordata</taxon>
        <taxon>Craniata</taxon>
        <taxon>Vertebrata</taxon>
        <taxon>Euteleostomi</taxon>
        <taxon>Actinopterygii</taxon>
        <taxon>Neopterygii</taxon>
        <taxon>Holostei</taxon>
        <taxon>Semionotiformes</taxon>
        <taxon>Lepisosteidae</taxon>
        <taxon>Lepisosteus</taxon>
    </lineage>
</organism>
<dbReference type="EMBL" id="AHAT01031375">
    <property type="status" value="NOT_ANNOTATED_CDS"/>
    <property type="molecule type" value="Genomic_DNA"/>
</dbReference>
<dbReference type="InParanoid" id="W5NEQ7"/>
<dbReference type="SUPFAM" id="SSF47769">
    <property type="entry name" value="SAM/Pointed domain"/>
    <property type="match status" value="1"/>
</dbReference>
<dbReference type="Proteomes" id="UP000018468">
    <property type="component" value="Linkage group LG1"/>
</dbReference>
<dbReference type="GO" id="GO:0005737">
    <property type="term" value="C:cytoplasm"/>
    <property type="evidence" value="ECO:0000318"/>
    <property type="project" value="GO_Central"/>
</dbReference>
<name>W5NEQ7_LEPOC</name>
<protein>
    <recommendedName>
        <fullName evidence="2">SAM domain-containing protein</fullName>
    </recommendedName>
</protein>
<dbReference type="Bgee" id="ENSLOCG00000015533">
    <property type="expression patterns" value="Expressed in pharyngeal gill and 2 other cell types or tissues"/>
</dbReference>
<dbReference type="PANTHER" id="PTHR16155:SF18">
    <property type="entry name" value="STERILE ALPHA MOTIF DOMAIN-CONTAINING PROTEIN 9-LIKE"/>
    <property type="match status" value="1"/>
</dbReference>
<dbReference type="InterPro" id="IPR001660">
    <property type="entry name" value="SAM"/>
</dbReference>
<dbReference type="Gene3D" id="1.10.150.50">
    <property type="entry name" value="Transcription Factor, Ets-1"/>
    <property type="match status" value="1"/>
</dbReference>
<dbReference type="Ensembl" id="ENSLOCT00000019148.1">
    <property type="protein sequence ID" value="ENSLOCP00000019116.1"/>
    <property type="gene ID" value="ENSLOCG00000015533.1"/>
</dbReference>
<reference evidence="3" key="3">
    <citation type="submission" date="2025-09" db="UniProtKB">
        <authorList>
            <consortium name="Ensembl"/>
        </authorList>
    </citation>
    <scope>IDENTIFICATION</scope>
</reference>
<dbReference type="InterPro" id="IPR013761">
    <property type="entry name" value="SAM/pointed_sf"/>
</dbReference>
<evidence type="ECO:0000313" key="3">
    <source>
        <dbReference type="Ensembl" id="ENSLOCP00000019116.1"/>
    </source>
</evidence>
<sequence>MPEKIEDWTKDHVYKWLISSLGVSKVYADQLYHEDVSGSDLVFFEIEDLTKLGIKYGPAVKIVKNVRQLKVSPGRILKFQTEEDQDASKTIQTSMQTASPHMFQQCSISNEEKVVKTNISLASESDKSPADAMCLKNVDISLGTDIKTELLPSREKTYPETYPFDKSHEPYTYSQHDILPAEKGPSNLIEPVHEYKLLGNTEHASEAEVLKKFSNEVFRFAAACMNSRTNGTIHFGVGDEPHFTHGEVIGISVPSPNKFVDHFNKSLKDYFTEHTNIAKNCIRQPRFVQVLSLDTTMSNRYVIEVDVVPSFSLTRGEVFNITMITCDKQGKKHKEDFLFVRDGASSKNILANKNIREVLSQLSEIKENMKFLVSRREASELEGPKEPGQSNQGQRLKRLIGFGKDTLENSLYSTYVVVTNKCHPSELEFLQFLREMKLFAVLEFDPESALNGVCNFFRKDRIANLHYPRNYNTGEAVSVIIGKLNLFRQTSWVFCNGRTNGDSEADQPFTPSEWLKKRAGEVKDVIHFLCNPDVLPTGKSLVMFLLHSDVTEISDPVLETFCTFYQKLEGADNMLCICKNASIFSYWKDLVDIRCKMDITSKCIYDLNLNEINGTILKLKQPHTQSSSRFLPSSGSSSVLLVKKDEDLMTALDIVCENECENTEIEKNACFDDFKNIKEEDFYRGGKVTWWNFYFSETPGSLPFIKRDKYEELYNLITPDGGFATPCVILNLFHHPGCGGTTLTCGKGEQSTYTPVLLLVDDWEEMESIRDLHRCILNAAPVKQKQETLMVVILNCMRSQFPAESSKNSLIDSVYITNKLSQKEQGFFEAKLNELRVHHEKPETFYAFMIMKSNFNETYIKNVVHNTLKDLNVSTKEAQLVSFLALLNSYVNGSSMSVSLCEEFVGIKNALWGRETLEEKMNPYSTLLIRFNVEEYGTYQGVRFLHQMIANHCLQVLTKKHNLKLCEMTTNLLHCDMLYKSGMGKDILIQNIQSMLITRQRREYGDDKDTLFSPLIEQMQQEEGTTQIKDVLVEATKRFDKNATIPQALARHFYLREKDFESALKWAQDAKHKKYNSYIADTLGQVFKSKLKHEIECAEAKCKILTPEDLEKYLQLAQKATKAFKDSQDLANSDDSTDTPEYRKKKHSTYNTSGHIGEMDVAMIIFDVVREVPFFKSDELNHIKMMNFLKNKMPISSLHEDDSEVNSQFISVLQNHEKFLVTLKPQVKETFVFFENYFTYLKPRSIEKQTAEDRNKRKVSDHFKKYIKLFCSSETERQSERVNQPKLSLQQNIEDQRRFLEEERADTFSGLLQCLNEKKGYDMQKILNSWSFIYKNSTKKSLKDTTNIILANIVLYCINRKSASLMDYTTLTALLNEALQEEGTHSNCTELYYLAMLLLWPGSNVLPENAFKNICTYVTSIRRSFHRRFAHVCRTKSAIAHFYLGKSTQLRRIVHKAKLDNSLGPEKNSKNSLWQSGAIWKEKTVQNLLLRVKGTTENGDVYVHYDGNLKIPVRPVYLGGVRSGYSIEEVSFYLGFSMEGPVAYNIEYINDS</sequence>
<keyword evidence="4" id="KW-1185">Reference proteome</keyword>
<feature type="region of interest" description="Disordered" evidence="1">
    <location>
        <begin position="1127"/>
        <end position="1149"/>
    </location>
</feature>
<dbReference type="EMBL" id="AHAT01031374">
    <property type="status" value="NOT_ANNOTATED_CDS"/>
    <property type="molecule type" value="Genomic_DNA"/>
</dbReference>
<dbReference type="PROSITE" id="PS50105">
    <property type="entry name" value="SAM_DOMAIN"/>
    <property type="match status" value="1"/>
</dbReference>
<dbReference type="eggNOG" id="ENOG502QPY6">
    <property type="taxonomic scope" value="Eukaryota"/>
</dbReference>
<evidence type="ECO:0000259" key="2">
    <source>
        <dbReference type="PROSITE" id="PS50105"/>
    </source>
</evidence>